<feature type="domain" description="HNH nuclease" evidence="2">
    <location>
        <begin position="431"/>
        <end position="483"/>
    </location>
</feature>
<feature type="region of interest" description="Disordered" evidence="1">
    <location>
        <begin position="181"/>
        <end position="217"/>
    </location>
</feature>
<dbReference type="OrthoDB" id="5177627at2"/>
<dbReference type="KEGG" id="eke:EK0264_08440"/>
<dbReference type="InParanoid" id="A0A7L4YN75"/>
<dbReference type="Proteomes" id="UP000463857">
    <property type="component" value="Chromosome"/>
</dbReference>
<accession>A0A7L4YN75</accession>
<dbReference type="AlphaFoldDB" id="A0A7L4YN75"/>
<dbReference type="EMBL" id="CP047156">
    <property type="protein sequence ID" value="QHC00304.1"/>
    <property type="molecule type" value="Genomic_DNA"/>
</dbReference>
<name>A0A7L4YN75_9ACTN</name>
<dbReference type="RefSeq" id="WP_159544653.1">
    <property type="nucleotide sequence ID" value="NZ_CP047156.1"/>
</dbReference>
<dbReference type="InterPro" id="IPR003615">
    <property type="entry name" value="HNH_nuc"/>
</dbReference>
<sequence length="524" mass="55412">MNEQAVERSAVTALAAARRSLAPAISAVIDELATEALSDRELIATLKLGGQLARLSDALLVAAIEQVHERNNAPRDERLTTRLGAKDAAELVRAATLCSGKAARTLMSAAKVTGRERCLTTGQLLPGRFPQLAAALREGVISAATFLAATKPLNDAASRISSENLAEADEILAGYARGHADTTTDAEENDGNGVDGDVDGINGDADEQQAASEGVPPLDADDLAVLAQRLTAYADPDGAEPTEERALAKRGLSLGKPKDGLVPINGHLMPETASQLERLLSAIINPRSTKADTNLDQDAAAAGSDEPAASSLSAAETATTEEAAEAEQPPPPDERTSPQKRHDALAAILNLAAGAADAPALGGAPPTLVVTISAEDFENQSGWAHLDGLDVRTSWHAAQRIACIGVIQRVIHVATGRIIGIHTTGRIFNAAQRRAIIARDRECIIPGCHTPAAWCEIHHVHDWALGGATHTDNGVLLCWFHHRTLGTNGWHIRMTNGLPQVKGPQWWDPHRRWHQVHTTLARAG</sequence>
<feature type="region of interest" description="Disordered" evidence="1">
    <location>
        <begin position="234"/>
        <end position="260"/>
    </location>
</feature>
<organism evidence="3 4">
    <name type="scientific">Epidermidibacterium keratini</name>
    <dbReference type="NCBI Taxonomy" id="1891644"/>
    <lineage>
        <taxon>Bacteria</taxon>
        <taxon>Bacillati</taxon>
        <taxon>Actinomycetota</taxon>
        <taxon>Actinomycetes</taxon>
        <taxon>Sporichthyales</taxon>
        <taxon>Sporichthyaceae</taxon>
        <taxon>Epidermidibacterium</taxon>
    </lineage>
</organism>
<evidence type="ECO:0000259" key="2">
    <source>
        <dbReference type="SMART" id="SM00507"/>
    </source>
</evidence>
<dbReference type="InterPro" id="IPR003870">
    <property type="entry name" value="DUF222"/>
</dbReference>
<feature type="compositionally biased region" description="Low complexity" evidence="1">
    <location>
        <begin position="299"/>
        <end position="321"/>
    </location>
</feature>
<dbReference type="SMART" id="SM00507">
    <property type="entry name" value="HNHc"/>
    <property type="match status" value="1"/>
</dbReference>
<evidence type="ECO:0000313" key="3">
    <source>
        <dbReference type="EMBL" id="QHC00304.1"/>
    </source>
</evidence>
<keyword evidence="4" id="KW-1185">Reference proteome</keyword>
<feature type="region of interest" description="Disordered" evidence="1">
    <location>
        <begin position="297"/>
        <end position="340"/>
    </location>
</feature>
<dbReference type="Gene3D" id="1.10.30.50">
    <property type="match status" value="1"/>
</dbReference>
<gene>
    <name evidence="3" type="ORF">EK0264_08440</name>
</gene>
<dbReference type="Pfam" id="PF02720">
    <property type="entry name" value="DUF222"/>
    <property type="match status" value="1"/>
</dbReference>
<evidence type="ECO:0000313" key="4">
    <source>
        <dbReference type="Proteomes" id="UP000463857"/>
    </source>
</evidence>
<dbReference type="CDD" id="cd00085">
    <property type="entry name" value="HNHc"/>
    <property type="match status" value="1"/>
</dbReference>
<evidence type="ECO:0000256" key="1">
    <source>
        <dbReference type="SAM" id="MobiDB-lite"/>
    </source>
</evidence>
<protein>
    <submittedName>
        <fullName evidence="3">DUF222 domain-containing protein</fullName>
    </submittedName>
</protein>
<proteinExistence type="predicted"/>
<reference evidence="3 4" key="1">
    <citation type="journal article" date="2018" name="Int. J. Syst. Evol. Microbiol.">
        <title>Epidermidibacterium keratini gen. nov., sp. nov., a member of the family Sporichthyaceae, isolated from keratin epidermis.</title>
        <authorList>
            <person name="Lee D.G."/>
            <person name="Trujillo M.E."/>
            <person name="Kang S."/>
            <person name="Nam J.J."/>
            <person name="Kim Y.J."/>
        </authorList>
    </citation>
    <scope>NUCLEOTIDE SEQUENCE [LARGE SCALE GENOMIC DNA]</scope>
    <source>
        <strain evidence="3 4">EPI-7</strain>
    </source>
</reference>